<organism evidence="3 4">
    <name type="scientific">Seminavis robusta</name>
    <dbReference type="NCBI Taxonomy" id="568900"/>
    <lineage>
        <taxon>Eukaryota</taxon>
        <taxon>Sar</taxon>
        <taxon>Stramenopiles</taxon>
        <taxon>Ochrophyta</taxon>
        <taxon>Bacillariophyta</taxon>
        <taxon>Bacillariophyceae</taxon>
        <taxon>Bacillariophycidae</taxon>
        <taxon>Naviculales</taxon>
        <taxon>Naviculaceae</taxon>
        <taxon>Seminavis</taxon>
    </lineage>
</organism>
<dbReference type="EMBL" id="CAICTM010000387">
    <property type="protein sequence ID" value="CAB9509394.1"/>
    <property type="molecule type" value="Genomic_DNA"/>
</dbReference>
<feature type="region of interest" description="Disordered" evidence="1">
    <location>
        <begin position="1"/>
        <end position="40"/>
    </location>
</feature>
<gene>
    <name evidence="3" type="ORF">SEMRO_388_G132320.1</name>
</gene>
<accession>A0A9N8DVQ6</accession>
<comment type="caution">
    <text evidence="3">The sequence shown here is derived from an EMBL/GenBank/DDBJ whole genome shotgun (WGS) entry which is preliminary data.</text>
</comment>
<dbReference type="AlphaFoldDB" id="A0A9N8DVQ6"/>
<sequence length="739" mass="83269">MHSRRYNTHTAPSSSGNGLNNGAISSSAGPQKLKSSYGSKGKKAWDLTGLISSVGLGLGVKLRKDKRFSMTLLTMALALMGLLLFQRRSSKVTLVTSYFADAILGEDRKLHLYEIEATMLNNIHNPHYHQVVVILDGSSEKSNCATFRKHMIQLQQQFLEWSGSTTSIAIFSVRVDIAQKLTCVDRPQDQPNVYEMFQYALDPQLVQTEIVVLCNADQAFDGTLAWARQNLAHNNIYILTSMGLPNDETRAGAVYQHFQFVYRDKPMPADTVAVAPDQCMDSTTSWDGYIFHPQLLRGRLSPQHFTRAVRPEVHVGGNNAYGEGNTNAFFKLNENAAECATLWALQTSVPEAVAENPCEFVHLWHVHAAPKMHAHGKPFWQHETNKWARLDRVPPPYFFAKHLHKHGIHQPKPSPRHPRNHIYYTLSLVTTVSAKRRDGDPHVDETVAAILNNWNNPFLEQVVVILDSSTDQDNCSHFHQYMQKLQERFDGWIWYHRSVKNQNLGMSTLVCVDRTEEGTPSYYDMLQYAFTHPAITGEVVILANPDEAFDERVKWASRVKQNMLVAVPTVSAMHYDLVYDPANVTLPVSTFFQFAHGPMQDQGNTSSIYPLLKKDQNFCESSSLDDFSSLVFHRNALNNETHRLQSADFERELSGTKALFGMKEQGAGSAAVASLLQTVPKLKDFMGCSRIMNWRFDAASSSPPHPQWPEKVPGPHRIPKQRGVGKAFLSKVELARKNQ</sequence>
<keyword evidence="2" id="KW-1133">Transmembrane helix</keyword>
<dbReference type="Proteomes" id="UP001153069">
    <property type="component" value="Unassembled WGS sequence"/>
</dbReference>
<evidence type="ECO:0000256" key="2">
    <source>
        <dbReference type="SAM" id="Phobius"/>
    </source>
</evidence>
<evidence type="ECO:0000256" key="1">
    <source>
        <dbReference type="SAM" id="MobiDB-lite"/>
    </source>
</evidence>
<feature type="compositionally biased region" description="Polar residues" evidence="1">
    <location>
        <begin position="8"/>
        <end position="29"/>
    </location>
</feature>
<keyword evidence="2" id="KW-0472">Membrane</keyword>
<feature type="region of interest" description="Disordered" evidence="1">
    <location>
        <begin position="699"/>
        <end position="721"/>
    </location>
</feature>
<evidence type="ECO:0000313" key="3">
    <source>
        <dbReference type="EMBL" id="CAB9509394.1"/>
    </source>
</evidence>
<proteinExistence type="predicted"/>
<evidence type="ECO:0000313" key="4">
    <source>
        <dbReference type="Proteomes" id="UP001153069"/>
    </source>
</evidence>
<name>A0A9N8DVQ6_9STRA</name>
<reference evidence="3" key="1">
    <citation type="submission" date="2020-06" db="EMBL/GenBank/DDBJ databases">
        <authorList>
            <consortium name="Plant Systems Biology data submission"/>
        </authorList>
    </citation>
    <scope>NUCLEOTIDE SEQUENCE</scope>
    <source>
        <strain evidence="3">D6</strain>
    </source>
</reference>
<protein>
    <submittedName>
        <fullName evidence="3">Uncharacterized protein</fullName>
    </submittedName>
</protein>
<feature type="transmembrane region" description="Helical" evidence="2">
    <location>
        <begin position="68"/>
        <end position="85"/>
    </location>
</feature>
<keyword evidence="2" id="KW-0812">Transmembrane</keyword>
<keyword evidence="4" id="KW-1185">Reference proteome</keyword>